<dbReference type="OrthoDB" id="9937881at2"/>
<gene>
    <name evidence="2" type="ORF">B9R14_09255</name>
</gene>
<feature type="signal peptide" evidence="1">
    <location>
        <begin position="1"/>
        <end position="26"/>
    </location>
</feature>
<name>A0A2S8RAT5_9FIRM</name>
<sequence length="131" mass="14106">MKKTNLSKIFFLVAVCVIIGSVTVSAALIGTSSATLSDTQTSSTGNLVALWGTSGTGRLRVISYNGESVTAKAMKVRVAWFDQTLETVQTNSNIWTAWTPPFPLSTVDVGYYVRVEGDKSAKGKGEFEVYQ</sequence>
<accession>A0A2S8RAT5</accession>
<evidence type="ECO:0000313" key="2">
    <source>
        <dbReference type="EMBL" id="PQQ66911.1"/>
    </source>
</evidence>
<comment type="caution">
    <text evidence="2">The sequence shown here is derived from an EMBL/GenBank/DDBJ whole genome shotgun (WGS) entry which is preliminary data.</text>
</comment>
<evidence type="ECO:0000313" key="3">
    <source>
        <dbReference type="Proteomes" id="UP000239720"/>
    </source>
</evidence>
<reference evidence="2 3" key="1">
    <citation type="journal article" date="2018" name="Syst. Appl. Microbiol.">
        <title>Characterization and high-quality draft genome sequence of Herbivorax saccincola A7, an anaerobic, alkaliphilic, thermophilic, cellulolytic, and xylanolytic bacterium.</title>
        <authorList>
            <person name="Aikawa S."/>
            <person name="Baramee S."/>
            <person name="Sermsathanaswadi J."/>
            <person name="Thianheng P."/>
            <person name="Tachaapaikoon C."/>
            <person name="Shikata A."/>
            <person name="Waeonukul R."/>
            <person name="Pason P."/>
            <person name="Ratanakhanokchai K."/>
            <person name="Kosugi A."/>
        </authorList>
    </citation>
    <scope>NUCLEOTIDE SEQUENCE [LARGE SCALE GENOMIC DNA]</scope>
    <source>
        <strain evidence="2 3">A7</strain>
    </source>
</reference>
<dbReference type="RefSeq" id="WP_105368117.1">
    <property type="nucleotide sequence ID" value="NZ_NEMB01000003.1"/>
</dbReference>
<feature type="chain" id="PRO_5015592244" evidence="1">
    <location>
        <begin position="27"/>
        <end position="131"/>
    </location>
</feature>
<proteinExistence type="predicted"/>
<evidence type="ECO:0000256" key="1">
    <source>
        <dbReference type="SAM" id="SignalP"/>
    </source>
</evidence>
<organism evidence="2 3">
    <name type="scientific">Acetivibrio saccincola</name>
    <dbReference type="NCBI Taxonomy" id="1677857"/>
    <lineage>
        <taxon>Bacteria</taxon>
        <taxon>Bacillati</taxon>
        <taxon>Bacillota</taxon>
        <taxon>Clostridia</taxon>
        <taxon>Eubacteriales</taxon>
        <taxon>Oscillospiraceae</taxon>
        <taxon>Acetivibrio</taxon>
    </lineage>
</organism>
<protein>
    <submittedName>
        <fullName evidence="2">Uncharacterized protein</fullName>
    </submittedName>
</protein>
<dbReference type="AlphaFoldDB" id="A0A2S8RAT5"/>
<dbReference type="Proteomes" id="UP000239720">
    <property type="component" value="Unassembled WGS sequence"/>
</dbReference>
<dbReference type="EMBL" id="NEMB01000003">
    <property type="protein sequence ID" value="PQQ66911.1"/>
    <property type="molecule type" value="Genomic_DNA"/>
</dbReference>
<keyword evidence="1" id="KW-0732">Signal</keyword>